<dbReference type="EC" id="3.5.1.28" evidence="2"/>
<dbReference type="InterPro" id="IPR036505">
    <property type="entry name" value="Amidase/PGRP_sf"/>
</dbReference>
<evidence type="ECO:0000256" key="4">
    <source>
        <dbReference type="ARBA" id="ARBA00023316"/>
    </source>
</evidence>
<comment type="catalytic activity">
    <reaction evidence="1">
        <text>Hydrolyzes the link between N-acetylmuramoyl residues and L-amino acid residues in certain cell-wall glycopeptides.</text>
        <dbReference type="EC" id="3.5.1.28"/>
    </reaction>
</comment>
<dbReference type="PANTHER" id="PTHR30417:SF1">
    <property type="entry name" value="N-ACETYLMURAMOYL-L-ALANINE AMIDASE AMID"/>
    <property type="match status" value="1"/>
</dbReference>
<dbReference type="GO" id="GO:0009254">
    <property type="term" value="P:peptidoglycan turnover"/>
    <property type="evidence" value="ECO:0007669"/>
    <property type="project" value="TreeGrafter"/>
</dbReference>
<dbReference type="EMBL" id="CYSB01000038">
    <property type="protein sequence ID" value="CUH69060.1"/>
    <property type="molecule type" value="Genomic_DNA"/>
</dbReference>
<proteinExistence type="predicted"/>
<name>A0A0P1FXN6_9RHOB</name>
<evidence type="ECO:0000259" key="5">
    <source>
        <dbReference type="SMART" id="SM00644"/>
    </source>
</evidence>
<evidence type="ECO:0000313" key="6">
    <source>
        <dbReference type="EMBL" id="CUH69060.1"/>
    </source>
</evidence>
<feature type="domain" description="N-acetylmuramoyl-L-alanine amidase" evidence="5">
    <location>
        <begin position="11"/>
        <end position="144"/>
    </location>
</feature>
<dbReference type="InterPro" id="IPR051206">
    <property type="entry name" value="NAMLAA_amidase_2"/>
</dbReference>
<keyword evidence="4" id="KW-0961">Cell wall biogenesis/degradation</keyword>
<keyword evidence="3 7" id="KW-0378">Hydrolase</keyword>
<sequence>MADLNIIQHPSPNFGERRDGARPELIVLHYTAMPTAQAALRRLSDPEAEVSAHYLIGRCGQIWQMVEEDKRAWHAGAGSWGGQGDVNSRSIGIELSNSGSEPFSELLMSSLEALLSDLMTRWDIPAEGVIGHSDMAPLRKKDPGSRFDWERLARQDLSIWPNPKLTEVHYNSKFWTAERITEFGELLRQIGYDVPTDEMPGTVYLAKFSDRFVKGRKQAYGYAFAAAADLARRYPAPSNRS</sequence>
<evidence type="ECO:0000256" key="1">
    <source>
        <dbReference type="ARBA" id="ARBA00001561"/>
    </source>
</evidence>
<dbReference type="Pfam" id="PF01510">
    <property type="entry name" value="Amidase_2"/>
    <property type="match status" value="1"/>
</dbReference>
<evidence type="ECO:0000256" key="2">
    <source>
        <dbReference type="ARBA" id="ARBA00011901"/>
    </source>
</evidence>
<dbReference type="GO" id="GO:0009253">
    <property type="term" value="P:peptidoglycan catabolic process"/>
    <property type="evidence" value="ECO:0007669"/>
    <property type="project" value="InterPro"/>
</dbReference>
<evidence type="ECO:0000313" key="8">
    <source>
        <dbReference type="Proteomes" id="UP000051086"/>
    </source>
</evidence>
<dbReference type="OrthoDB" id="9794842at2"/>
<protein>
    <recommendedName>
        <fullName evidence="2">N-acetylmuramoyl-L-alanine amidase</fullName>
        <ecNumber evidence="2">3.5.1.28</ecNumber>
    </recommendedName>
</protein>
<dbReference type="AlphaFoldDB" id="A0A0P1FXN6"/>
<dbReference type="Proteomes" id="UP000051887">
    <property type="component" value="Unassembled WGS sequence"/>
</dbReference>
<dbReference type="RefSeq" id="WP_082626409.1">
    <property type="nucleotide sequence ID" value="NZ_CYSB01000038.1"/>
</dbReference>
<dbReference type="Gene3D" id="3.40.80.10">
    <property type="entry name" value="Peptidoglycan recognition protein-like"/>
    <property type="match status" value="1"/>
</dbReference>
<gene>
    <name evidence="7" type="primary">amiD</name>
    <name evidence="6" type="ORF">TL5118_03019</name>
    <name evidence="7" type="ORF">TL5120_03549</name>
</gene>
<dbReference type="SMART" id="SM00644">
    <property type="entry name" value="Ami_2"/>
    <property type="match status" value="1"/>
</dbReference>
<dbReference type="InterPro" id="IPR002502">
    <property type="entry name" value="Amidase_domain"/>
</dbReference>
<accession>A0A0P1FXN6</accession>
<evidence type="ECO:0000313" key="7">
    <source>
        <dbReference type="EMBL" id="CUH73737.1"/>
    </source>
</evidence>
<dbReference type="CDD" id="cd06583">
    <property type="entry name" value="PGRP"/>
    <property type="match status" value="1"/>
</dbReference>
<keyword evidence="8" id="KW-1185">Reference proteome</keyword>
<organism evidence="7 9">
    <name type="scientific">Thalassovita autumnalis</name>
    <dbReference type="NCBI Taxonomy" id="2072972"/>
    <lineage>
        <taxon>Bacteria</taxon>
        <taxon>Pseudomonadati</taxon>
        <taxon>Pseudomonadota</taxon>
        <taxon>Alphaproteobacteria</taxon>
        <taxon>Rhodobacterales</taxon>
        <taxon>Roseobacteraceae</taxon>
        <taxon>Thalassovita</taxon>
    </lineage>
</organism>
<evidence type="ECO:0000313" key="9">
    <source>
        <dbReference type="Proteomes" id="UP000051887"/>
    </source>
</evidence>
<evidence type="ECO:0000256" key="3">
    <source>
        <dbReference type="ARBA" id="ARBA00022801"/>
    </source>
</evidence>
<reference evidence="7 9" key="2">
    <citation type="submission" date="2015-09" db="EMBL/GenBank/DDBJ databases">
        <authorList>
            <consortium name="Swine Surveillance"/>
        </authorList>
    </citation>
    <scope>NUCLEOTIDE SEQUENCE [LARGE SCALE GENOMIC DNA]</scope>
    <source>
        <strain evidence="7 9">5120</strain>
    </source>
</reference>
<dbReference type="SUPFAM" id="SSF55846">
    <property type="entry name" value="N-acetylmuramoyl-L-alanine amidase-like"/>
    <property type="match status" value="1"/>
</dbReference>
<dbReference type="EMBL" id="CYSC01000041">
    <property type="protein sequence ID" value="CUH73737.1"/>
    <property type="molecule type" value="Genomic_DNA"/>
</dbReference>
<reference evidence="6 8" key="1">
    <citation type="submission" date="2015-09" db="EMBL/GenBank/DDBJ databases">
        <authorList>
            <person name="Rodrigo-Torres L."/>
            <person name="Arahal D.R."/>
        </authorList>
    </citation>
    <scope>NUCLEOTIDE SEQUENCE [LARGE SCALE GENOMIC DNA]</scope>
    <source>
        <strain evidence="6 8">CECT 5118</strain>
    </source>
</reference>
<dbReference type="GO" id="GO:0008745">
    <property type="term" value="F:N-acetylmuramoyl-L-alanine amidase activity"/>
    <property type="evidence" value="ECO:0007669"/>
    <property type="project" value="UniProtKB-EC"/>
</dbReference>
<dbReference type="PANTHER" id="PTHR30417">
    <property type="entry name" value="N-ACETYLMURAMOYL-L-ALANINE AMIDASE AMID"/>
    <property type="match status" value="1"/>
</dbReference>
<dbReference type="GO" id="GO:0071555">
    <property type="term" value="P:cell wall organization"/>
    <property type="evidence" value="ECO:0007669"/>
    <property type="project" value="UniProtKB-KW"/>
</dbReference>
<dbReference type="Proteomes" id="UP000051086">
    <property type="component" value="Unassembled WGS sequence"/>
</dbReference>